<keyword evidence="3" id="KW-0560">Oxidoreductase</keyword>
<dbReference type="PANTHER" id="PTHR13096:SF8">
    <property type="entry name" value="RIBOSOMAL OXYGENASE 1"/>
    <property type="match status" value="1"/>
</dbReference>
<evidence type="ECO:0000256" key="2">
    <source>
        <dbReference type="ARBA" id="ARBA00023004"/>
    </source>
</evidence>
<dbReference type="PANTHER" id="PTHR13096">
    <property type="entry name" value="MINA53 MYC INDUCED NUCLEAR ANTIGEN"/>
    <property type="match status" value="1"/>
</dbReference>
<sequence length="433" mass="47691">MSAVRAIPTACHAKPRTPNPRAPARHTRAPVSRACASSSLREGVVAIDELHAQLPFDRDTWKMFMSEYWQKRPCVIRGAVNSTIPEIDADELSGLACENVFQPRIIRKGEGRSDWALEMGPFSEDELRALPTAGSWCLIMNDLEKHIREVKGLLALFDHFPRWRVADVQASLSADGGSVGPHSDQFDVFLIQAEGNKAWSISDSAEYAPDNESAFYQDIDVRVLKDFRPTSSSLLERGDMLYLPPKVAHHGVAKGCDTVCVTYSVGFLAPTHDELVSSFAQASVNERAAVERWSDPWLEPQCDVGKISSAAVTHATEIIRNAMPKNETDVARWFGCHVTGSGGVDDAFFAPVDDVTADELIAEWTETGFLFRRGDIKFAIIEDVSDGSLDGCLFFAAGSVWTVKSPRCIEFARHVANHDEIEADEQGAIARLV</sequence>
<keyword evidence="3" id="KW-0805">Transcription regulation</keyword>
<dbReference type="Proteomes" id="UP000001876">
    <property type="component" value="Unassembled WGS sequence"/>
</dbReference>
<dbReference type="RefSeq" id="XP_003056797.1">
    <property type="nucleotide sequence ID" value="XM_003056751.1"/>
</dbReference>
<keyword evidence="3" id="KW-0223">Dioxygenase</keyword>
<dbReference type="SUPFAM" id="SSF51197">
    <property type="entry name" value="Clavaminate synthase-like"/>
    <property type="match status" value="1"/>
</dbReference>
<evidence type="ECO:0000256" key="4">
    <source>
        <dbReference type="SAM" id="MobiDB-lite"/>
    </source>
</evidence>
<evidence type="ECO:0000256" key="3">
    <source>
        <dbReference type="RuleBase" id="RU366061"/>
    </source>
</evidence>
<keyword evidence="2 3" id="KW-0408">Iron</keyword>
<evidence type="ECO:0000313" key="6">
    <source>
        <dbReference type="EMBL" id="EEH58442.1"/>
    </source>
</evidence>
<dbReference type="InterPro" id="IPR003347">
    <property type="entry name" value="JmjC_dom"/>
</dbReference>
<proteinExistence type="inferred from homology"/>
<comment type="similarity">
    <text evidence="3">Belongs to the ROX family.</text>
</comment>
<evidence type="ECO:0000259" key="5">
    <source>
        <dbReference type="PROSITE" id="PS51184"/>
    </source>
</evidence>
<dbReference type="OMA" id="RWSDPWL"/>
<dbReference type="InterPro" id="IPR039994">
    <property type="entry name" value="NO66-like"/>
</dbReference>
<dbReference type="Gene3D" id="3.40.366.30">
    <property type="entry name" value="50S ribosomal protein L16 arginine hydroxylase, Chain A, Domain 2"/>
    <property type="match status" value="1"/>
</dbReference>
<keyword evidence="3" id="KW-0539">Nucleus</keyword>
<comment type="cofactor">
    <cofactor evidence="3">
        <name>Fe(2+)</name>
        <dbReference type="ChEBI" id="CHEBI:29033"/>
    </cofactor>
    <text evidence="3">Binds 1 Fe(2+) ion per subunit.</text>
</comment>
<dbReference type="PROSITE" id="PS51184">
    <property type="entry name" value="JMJC"/>
    <property type="match status" value="1"/>
</dbReference>
<keyword evidence="1 3" id="KW-0479">Metal-binding</keyword>
<dbReference type="Gene3D" id="2.60.120.650">
    <property type="entry name" value="Cupin"/>
    <property type="match status" value="1"/>
</dbReference>
<dbReference type="STRING" id="564608.C1MPC4"/>
<accession>C1MPC4</accession>
<feature type="region of interest" description="Disordered" evidence="4">
    <location>
        <begin position="1"/>
        <end position="30"/>
    </location>
</feature>
<gene>
    <name evidence="6" type="ORF">MICPUCDRAFT_56226</name>
</gene>
<dbReference type="GeneID" id="9682236"/>
<dbReference type="EC" id="1.14.11.-" evidence="3"/>
<keyword evidence="3" id="KW-0804">Transcription</keyword>
<comment type="subcellular location">
    <subcellularLocation>
        <location evidence="3">Nucleus</location>
    </subcellularLocation>
</comment>
<dbReference type="AlphaFoldDB" id="C1MPC4"/>
<reference evidence="6 7" key="1">
    <citation type="journal article" date="2009" name="Science">
        <title>Green evolution and dynamic adaptations revealed by genomes of the marine picoeukaryotes Micromonas.</title>
        <authorList>
            <person name="Worden A.Z."/>
            <person name="Lee J.H."/>
            <person name="Mock T."/>
            <person name="Rouze P."/>
            <person name="Simmons M.P."/>
            <person name="Aerts A.L."/>
            <person name="Allen A.E."/>
            <person name="Cuvelier M.L."/>
            <person name="Derelle E."/>
            <person name="Everett M.V."/>
            <person name="Foulon E."/>
            <person name="Grimwood J."/>
            <person name="Gundlach H."/>
            <person name="Henrissat B."/>
            <person name="Napoli C."/>
            <person name="McDonald S.M."/>
            <person name="Parker M.S."/>
            <person name="Rombauts S."/>
            <person name="Salamov A."/>
            <person name="Von Dassow P."/>
            <person name="Badger J.H."/>
            <person name="Coutinho P.M."/>
            <person name="Demir E."/>
            <person name="Dubchak I."/>
            <person name="Gentemann C."/>
            <person name="Eikrem W."/>
            <person name="Gready J.E."/>
            <person name="John U."/>
            <person name="Lanier W."/>
            <person name="Lindquist E.A."/>
            <person name="Lucas S."/>
            <person name="Mayer K.F."/>
            <person name="Moreau H."/>
            <person name="Not F."/>
            <person name="Otillar R."/>
            <person name="Panaud O."/>
            <person name="Pangilinan J."/>
            <person name="Paulsen I."/>
            <person name="Piegu B."/>
            <person name="Poliakov A."/>
            <person name="Robbens S."/>
            <person name="Schmutz J."/>
            <person name="Toulza E."/>
            <person name="Wyss T."/>
            <person name="Zelensky A."/>
            <person name="Zhou K."/>
            <person name="Armbrust E.V."/>
            <person name="Bhattacharya D."/>
            <person name="Goodenough U.W."/>
            <person name="Van de Peer Y."/>
            <person name="Grigoriev I.V."/>
        </authorList>
    </citation>
    <scope>NUCLEOTIDE SEQUENCE [LARGE SCALE GENOMIC DNA]</scope>
    <source>
        <strain evidence="6 7">CCMP1545</strain>
    </source>
</reference>
<comment type="function">
    <text evidence="3">Oxygenase that can act as both a histone lysine demethylase and a ribosomal histidine hydroxylase.</text>
</comment>
<dbReference type="GO" id="GO:0005506">
    <property type="term" value="F:iron ion binding"/>
    <property type="evidence" value="ECO:0007669"/>
    <property type="project" value="UniProtKB-UniRule"/>
</dbReference>
<dbReference type="eggNOG" id="ENOG502S0FU">
    <property type="taxonomic scope" value="Eukaryota"/>
</dbReference>
<dbReference type="GO" id="GO:0016706">
    <property type="term" value="F:2-oxoglutarate-dependent dioxygenase activity"/>
    <property type="evidence" value="ECO:0007669"/>
    <property type="project" value="UniProtKB-UniRule"/>
</dbReference>
<evidence type="ECO:0000313" key="7">
    <source>
        <dbReference type="Proteomes" id="UP000001876"/>
    </source>
</evidence>
<keyword evidence="7" id="KW-1185">Reference proteome</keyword>
<dbReference type="OrthoDB" id="425950at2759"/>
<name>C1MPC4_MICPC</name>
<feature type="domain" description="JmjC" evidence="5">
    <location>
        <begin position="149"/>
        <end position="284"/>
    </location>
</feature>
<dbReference type="Pfam" id="PF08007">
    <property type="entry name" value="JmjC_2"/>
    <property type="match status" value="1"/>
</dbReference>
<dbReference type="KEGG" id="mpp:MICPUCDRAFT_56226"/>
<protein>
    <recommendedName>
        <fullName evidence="3">Bifunctional lysine-specific demethylase and histidyl-hydroxylase</fullName>
        <ecNumber evidence="3">1.14.11.-</ecNumber>
    </recommendedName>
</protein>
<dbReference type="EMBL" id="GG663737">
    <property type="protein sequence ID" value="EEH58442.1"/>
    <property type="molecule type" value="Genomic_DNA"/>
</dbReference>
<organism evidence="7">
    <name type="scientific">Micromonas pusilla (strain CCMP1545)</name>
    <name type="common">Picoplanktonic green alga</name>
    <dbReference type="NCBI Taxonomy" id="564608"/>
    <lineage>
        <taxon>Eukaryota</taxon>
        <taxon>Viridiplantae</taxon>
        <taxon>Chlorophyta</taxon>
        <taxon>Mamiellophyceae</taxon>
        <taxon>Mamiellales</taxon>
        <taxon>Mamiellaceae</taxon>
        <taxon>Micromonas</taxon>
    </lineage>
</organism>
<dbReference type="GO" id="GO:0005634">
    <property type="term" value="C:nucleus"/>
    <property type="evidence" value="ECO:0007669"/>
    <property type="project" value="UniProtKB-SubCell"/>
</dbReference>
<evidence type="ECO:0000256" key="1">
    <source>
        <dbReference type="ARBA" id="ARBA00022723"/>
    </source>
</evidence>